<evidence type="ECO:0000313" key="11">
    <source>
        <dbReference type="Proteomes" id="UP000245474"/>
    </source>
</evidence>
<accession>A0A2U2MWN1</accession>
<dbReference type="PANTHER" id="PTHR22854">
    <property type="entry name" value="TRYPTOPHAN BIOSYNTHESIS PROTEIN"/>
    <property type="match status" value="1"/>
</dbReference>
<keyword evidence="7 8" id="KW-0456">Lyase</keyword>
<dbReference type="GO" id="GO:0000162">
    <property type="term" value="P:L-tryptophan biosynthetic process"/>
    <property type="evidence" value="ECO:0007669"/>
    <property type="project" value="UniProtKB-UniRule"/>
</dbReference>
<dbReference type="InterPro" id="IPR045186">
    <property type="entry name" value="Indole-3-glycerol_P_synth"/>
</dbReference>
<dbReference type="AlphaFoldDB" id="A0A2U2MWN1"/>
<keyword evidence="6 8" id="KW-0057">Aromatic amino acid biosynthesis</keyword>
<evidence type="ECO:0000256" key="8">
    <source>
        <dbReference type="HAMAP-Rule" id="MF_00134"/>
    </source>
</evidence>
<organism evidence="10 11">
    <name type="scientific">Sediminicurvatus halobius</name>
    <dbReference type="NCBI Taxonomy" id="2182432"/>
    <lineage>
        <taxon>Bacteria</taxon>
        <taxon>Pseudomonadati</taxon>
        <taxon>Pseudomonadota</taxon>
        <taxon>Gammaproteobacteria</taxon>
        <taxon>Chromatiales</taxon>
        <taxon>Ectothiorhodospiraceae</taxon>
        <taxon>Sediminicurvatus</taxon>
    </lineage>
</organism>
<evidence type="ECO:0000259" key="9">
    <source>
        <dbReference type="Pfam" id="PF00218"/>
    </source>
</evidence>
<comment type="caution">
    <text evidence="10">The sequence shown here is derived from an EMBL/GenBank/DDBJ whole genome shotgun (WGS) entry which is preliminary data.</text>
</comment>
<evidence type="ECO:0000256" key="6">
    <source>
        <dbReference type="ARBA" id="ARBA00023141"/>
    </source>
</evidence>
<dbReference type="NCBIfam" id="NF001373">
    <property type="entry name" value="PRK00278.1-6"/>
    <property type="match status" value="1"/>
</dbReference>
<proteinExistence type="inferred from homology"/>
<dbReference type="Gene3D" id="3.20.20.70">
    <property type="entry name" value="Aldolase class I"/>
    <property type="match status" value="1"/>
</dbReference>
<dbReference type="UniPathway" id="UPA00035">
    <property type="reaction ID" value="UER00043"/>
</dbReference>
<evidence type="ECO:0000256" key="7">
    <source>
        <dbReference type="ARBA" id="ARBA00023239"/>
    </source>
</evidence>
<name>A0A2U2MWN1_9GAMM</name>
<dbReference type="HAMAP" id="MF_00134_A">
    <property type="entry name" value="IGPS_A"/>
    <property type="match status" value="1"/>
</dbReference>
<keyword evidence="4 8" id="KW-0210">Decarboxylase</keyword>
<keyword evidence="11" id="KW-1185">Reference proteome</keyword>
<gene>
    <name evidence="8" type="primary">trpC</name>
    <name evidence="10" type="ORF">DEM34_17220</name>
</gene>
<dbReference type="EMBL" id="QFFI01000041">
    <property type="protein sequence ID" value="PWG61265.1"/>
    <property type="molecule type" value="Genomic_DNA"/>
</dbReference>
<dbReference type="GO" id="GO:0004425">
    <property type="term" value="F:indole-3-glycerol-phosphate synthase activity"/>
    <property type="evidence" value="ECO:0007669"/>
    <property type="project" value="UniProtKB-UniRule"/>
</dbReference>
<evidence type="ECO:0000256" key="4">
    <source>
        <dbReference type="ARBA" id="ARBA00022793"/>
    </source>
</evidence>
<dbReference type="Proteomes" id="UP000245474">
    <property type="component" value="Unassembled WGS sequence"/>
</dbReference>
<dbReference type="SUPFAM" id="SSF51366">
    <property type="entry name" value="Ribulose-phoshate binding barrel"/>
    <property type="match status" value="1"/>
</dbReference>
<evidence type="ECO:0000256" key="3">
    <source>
        <dbReference type="ARBA" id="ARBA00022605"/>
    </source>
</evidence>
<keyword evidence="5 8" id="KW-0822">Tryptophan biosynthesis</keyword>
<reference evidence="10 11" key="1">
    <citation type="submission" date="2018-05" db="EMBL/GenBank/DDBJ databases">
        <title>Spiribacter halobius sp. nov., a moderately halophilic bacterium isolated from marine solar saltern.</title>
        <authorList>
            <person name="Zheng W.-S."/>
            <person name="Lu D.-C."/>
            <person name="Du Z.-J."/>
        </authorList>
    </citation>
    <scope>NUCLEOTIDE SEQUENCE [LARGE SCALE GENOMIC DNA]</scope>
    <source>
        <strain evidence="10 11">E85</strain>
    </source>
</reference>
<comment type="pathway">
    <text evidence="2 8">Amino-acid biosynthesis; L-tryptophan biosynthesis; L-tryptophan from chorismate: step 4/5.</text>
</comment>
<dbReference type="OrthoDB" id="9804217at2"/>
<dbReference type="InterPro" id="IPR013798">
    <property type="entry name" value="Indole-3-glycerol_P_synth_dom"/>
</dbReference>
<evidence type="ECO:0000256" key="1">
    <source>
        <dbReference type="ARBA" id="ARBA00001633"/>
    </source>
</evidence>
<dbReference type="CDD" id="cd00331">
    <property type="entry name" value="IGPS"/>
    <property type="match status" value="1"/>
</dbReference>
<dbReference type="NCBIfam" id="NF001377">
    <property type="entry name" value="PRK00278.2-4"/>
    <property type="match status" value="1"/>
</dbReference>
<dbReference type="FunFam" id="3.20.20.70:FF:000024">
    <property type="entry name" value="Indole-3-glycerol phosphate synthase"/>
    <property type="match status" value="1"/>
</dbReference>
<dbReference type="PANTHER" id="PTHR22854:SF2">
    <property type="entry name" value="INDOLE-3-GLYCEROL-PHOSPHATE SYNTHASE"/>
    <property type="match status" value="1"/>
</dbReference>
<dbReference type="PROSITE" id="PS00614">
    <property type="entry name" value="IGPS"/>
    <property type="match status" value="1"/>
</dbReference>
<sequence length="266" mass="28986">MSDGTPDILRRILQRKAEIVAERSEQIGLRAFSTRVEQAPPVRGFRAALEARIGAGDAAVIAEVKKASPSKGVLREAFDPAAIARSYEAAGAACLSVLTDEDFFQGRDEDLQLARGACGLPVLRKDFIIDAYQVYEARALGADCILLIVAALGDATLKELHLLGQELGMDVLVEVHDAEELDRALAIGAELIGINNRDLRTFETDIDTTLRLRERLPEEALVVTESGIHTAEEVAHLRRHGVHAFLVGEAFMREPDPGRKLAELFG</sequence>
<dbReference type="InterPro" id="IPR013785">
    <property type="entry name" value="Aldolase_TIM"/>
</dbReference>
<protein>
    <recommendedName>
        <fullName evidence="8">Indole-3-glycerol phosphate synthase</fullName>
        <shortName evidence="8">IGPS</shortName>
        <ecNumber evidence="8">4.1.1.48</ecNumber>
    </recommendedName>
</protein>
<dbReference type="GO" id="GO:0004640">
    <property type="term" value="F:phosphoribosylanthranilate isomerase activity"/>
    <property type="evidence" value="ECO:0007669"/>
    <property type="project" value="TreeGrafter"/>
</dbReference>
<evidence type="ECO:0000313" key="10">
    <source>
        <dbReference type="EMBL" id="PWG61265.1"/>
    </source>
</evidence>
<evidence type="ECO:0000256" key="2">
    <source>
        <dbReference type="ARBA" id="ARBA00004696"/>
    </source>
</evidence>
<dbReference type="EC" id="4.1.1.48" evidence="8"/>
<keyword evidence="3 8" id="KW-0028">Amino-acid biosynthesis</keyword>
<comment type="catalytic activity">
    <reaction evidence="1 8">
        <text>1-(2-carboxyphenylamino)-1-deoxy-D-ribulose 5-phosphate + H(+) = (1S,2R)-1-C-(indol-3-yl)glycerol 3-phosphate + CO2 + H2O</text>
        <dbReference type="Rhea" id="RHEA:23476"/>
        <dbReference type="ChEBI" id="CHEBI:15377"/>
        <dbReference type="ChEBI" id="CHEBI:15378"/>
        <dbReference type="ChEBI" id="CHEBI:16526"/>
        <dbReference type="ChEBI" id="CHEBI:58613"/>
        <dbReference type="ChEBI" id="CHEBI:58866"/>
        <dbReference type="EC" id="4.1.1.48"/>
    </reaction>
</comment>
<dbReference type="RefSeq" id="WP_109680067.1">
    <property type="nucleotide sequence ID" value="NZ_CP086615.1"/>
</dbReference>
<dbReference type="InterPro" id="IPR001468">
    <property type="entry name" value="Indole-3-GlycerolPSynthase_CS"/>
</dbReference>
<evidence type="ECO:0000256" key="5">
    <source>
        <dbReference type="ARBA" id="ARBA00022822"/>
    </source>
</evidence>
<dbReference type="InterPro" id="IPR011060">
    <property type="entry name" value="RibuloseP-bd_barrel"/>
</dbReference>
<comment type="similarity">
    <text evidence="8">Belongs to the TrpC family.</text>
</comment>
<feature type="domain" description="Indole-3-glycerol phosphate synthase" evidence="9">
    <location>
        <begin position="9"/>
        <end position="264"/>
    </location>
</feature>
<dbReference type="Pfam" id="PF00218">
    <property type="entry name" value="IGPS"/>
    <property type="match status" value="1"/>
</dbReference>
<dbReference type="HAMAP" id="MF_00134_B">
    <property type="entry name" value="IGPS_B"/>
    <property type="match status" value="1"/>
</dbReference>